<keyword evidence="2" id="KW-1133">Transmembrane helix</keyword>
<evidence type="ECO:0000256" key="1">
    <source>
        <dbReference type="SAM" id="Coils"/>
    </source>
</evidence>
<feature type="transmembrane region" description="Helical" evidence="2">
    <location>
        <begin position="245"/>
        <end position="265"/>
    </location>
</feature>
<dbReference type="EMBL" id="MK071980">
    <property type="protein sequence ID" value="AYV75526.1"/>
    <property type="molecule type" value="Genomic_DNA"/>
</dbReference>
<keyword evidence="1" id="KW-0175">Coiled coil</keyword>
<keyword evidence="2" id="KW-0812">Transmembrane</keyword>
<proteinExistence type="predicted"/>
<name>A0A3G4ZL18_9VIRU</name>
<keyword evidence="2" id="KW-0472">Membrane</keyword>
<sequence>MSSQSNTETIDQLAKDIFQMLTVNANKFRSVYSLYNEYILDSKNKYVTKRDFSLTCELLNTYYKNIDKKYYDNICYVVFVTDPSHLSNDDREQIKNASMKEDNEFNSLDKCDVFEYMINNPKFCENISLKDYCDGNDTILHLLTRKNKYDMMVKISNLYDVDFDVKNKNGESVLDVINYNDLQNAMKIVKLITSYQVNKYQLKNSLVNESVKKQNTSLAEQNKELRNEVTSLTKHVKETESSKKIVNYFVFVVVAMYMYLVYLYLSRTNHC</sequence>
<protein>
    <submittedName>
        <fullName evidence="3">Ankyrin repeat protein</fullName>
    </submittedName>
</protein>
<accession>A0A3G4ZL18</accession>
<reference evidence="3" key="1">
    <citation type="submission" date="2018-10" db="EMBL/GenBank/DDBJ databases">
        <title>Hidden diversity of soil giant viruses.</title>
        <authorList>
            <person name="Schulz F."/>
            <person name="Alteio L."/>
            <person name="Goudeau D."/>
            <person name="Ryan E.M."/>
            <person name="Malmstrom R.R."/>
            <person name="Blanchard J."/>
            <person name="Woyke T."/>
        </authorList>
    </citation>
    <scope>NUCLEOTIDE SEQUENCE</scope>
    <source>
        <strain evidence="3">TEV1</strain>
    </source>
</reference>
<evidence type="ECO:0000256" key="2">
    <source>
        <dbReference type="SAM" id="Phobius"/>
    </source>
</evidence>
<feature type="coiled-coil region" evidence="1">
    <location>
        <begin position="208"/>
        <end position="242"/>
    </location>
</feature>
<organism evidence="3">
    <name type="scientific">Terrestrivirus sp</name>
    <dbReference type="NCBI Taxonomy" id="2487775"/>
    <lineage>
        <taxon>Viruses</taxon>
        <taxon>Varidnaviria</taxon>
        <taxon>Bamfordvirae</taxon>
        <taxon>Nucleocytoviricota</taxon>
        <taxon>Megaviricetes</taxon>
        <taxon>Imitervirales</taxon>
        <taxon>Mimiviridae</taxon>
        <taxon>Klosneuvirinae</taxon>
    </lineage>
</organism>
<gene>
    <name evidence="3" type="ORF">Terrestrivirus2_34</name>
</gene>
<evidence type="ECO:0000313" key="3">
    <source>
        <dbReference type="EMBL" id="AYV75526.1"/>
    </source>
</evidence>